<organism evidence="3">
    <name type="scientific">Notodromas monacha</name>
    <dbReference type="NCBI Taxonomy" id="399045"/>
    <lineage>
        <taxon>Eukaryota</taxon>
        <taxon>Metazoa</taxon>
        <taxon>Ecdysozoa</taxon>
        <taxon>Arthropoda</taxon>
        <taxon>Crustacea</taxon>
        <taxon>Oligostraca</taxon>
        <taxon>Ostracoda</taxon>
        <taxon>Podocopa</taxon>
        <taxon>Podocopida</taxon>
        <taxon>Cypridocopina</taxon>
        <taxon>Cypridoidea</taxon>
        <taxon>Cyprididae</taxon>
        <taxon>Notodromas</taxon>
    </lineage>
</organism>
<keyword evidence="4" id="KW-1185">Reference proteome</keyword>
<evidence type="ECO:0000313" key="3">
    <source>
        <dbReference type="EMBL" id="CAD7286118.1"/>
    </source>
</evidence>
<evidence type="ECO:0000313" key="4">
    <source>
        <dbReference type="Proteomes" id="UP000678499"/>
    </source>
</evidence>
<keyword evidence="1" id="KW-0378">Hydrolase</keyword>
<dbReference type="InterPro" id="IPR024240">
    <property type="entry name" value="NAGLU_N"/>
</dbReference>
<name>A0A7R9C2Q5_9CRUS</name>
<dbReference type="AlphaFoldDB" id="A0A7R9C2Q5"/>
<evidence type="ECO:0000259" key="2">
    <source>
        <dbReference type="Pfam" id="PF12971"/>
    </source>
</evidence>
<evidence type="ECO:0000256" key="1">
    <source>
        <dbReference type="ARBA" id="ARBA00022801"/>
    </source>
</evidence>
<dbReference type="EMBL" id="OA929927">
    <property type="protein sequence ID" value="CAD7286118.1"/>
    <property type="molecule type" value="Genomic_DNA"/>
</dbReference>
<feature type="non-terminal residue" evidence="3">
    <location>
        <position position="1"/>
    </location>
</feature>
<feature type="domain" description="Alpha-N-acetylglucosaminidase N-terminal" evidence="2">
    <location>
        <begin position="1"/>
        <end position="71"/>
    </location>
</feature>
<proteinExistence type="predicted"/>
<dbReference type="InterPro" id="IPR029018">
    <property type="entry name" value="Hex-like_dom2"/>
</dbReference>
<dbReference type="Gene3D" id="3.30.379.10">
    <property type="entry name" value="Chitobiase/beta-hexosaminidase domain 2-like"/>
    <property type="match status" value="1"/>
</dbReference>
<dbReference type="EMBL" id="CAJPEX010047890">
    <property type="protein sequence ID" value="CAG0926270.1"/>
    <property type="molecule type" value="Genomic_DNA"/>
</dbReference>
<reference evidence="3" key="1">
    <citation type="submission" date="2020-11" db="EMBL/GenBank/DDBJ databases">
        <authorList>
            <person name="Tran Van P."/>
        </authorList>
    </citation>
    <scope>NUCLEOTIDE SEQUENCE</scope>
</reference>
<dbReference type="GO" id="GO:0016787">
    <property type="term" value="F:hydrolase activity"/>
    <property type="evidence" value="ECO:0007669"/>
    <property type="project" value="UniProtKB-KW"/>
</dbReference>
<dbReference type="Pfam" id="PF12971">
    <property type="entry name" value="NAGLU_N"/>
    <property type="match status" value="1"/>
</dbReference>
<gene>
    <name evidence="3" type="ORF">NMOB1V02_LOCUS13720</name>
</gene>
<sequence length="92" mass="10043">RGLVLRVVPKLAKYFNVTVVPQEGGGEYFKVLKADGEDQAVVTGSSGVACAWGLNHYLKHFCGTHLSWNFGVENVFEGDLPPVDILINISPR</sequence>
<protein>
    <recommendedName>
        <fullName evidence="2">Alpha-N-acetylglucosaminidase N-terminal domain-containing protein</fullName>
    </recommendedName>
</protein>
<dbReference type="Proteomes" id="UP000678499">
    <property type="component" value="Unassembled WGS sequence"/>
</dbReference>
<accession>A0A7R9C2Q5</accession>